<proteinExistence type="predicted"/>
<dbReference type="Pfam" id="PF01418">
    <property type="entry name" value="HTH_6"/>
    <property type="match status" value="1"/>
</dbReference>
<feature type="domain" description="HTH rpiR-type" evidence="1">
    <location>
        <begin position="6"/>
        <end position="82"/>
    </location>
</feature>
<dbReference type="PANTHER" id="PTHR30514:SF18">
    <property type="entry name" value="RPIR-FAMILY TRANSCRIPTIONAL REGULATOR"/>
    <property type="match status" value="1"/>
</dbReference>
<dbReference type="Proteomes" id="UP000249185">
    <property type="component" value="Unassembled WGS sequence"/>
</dbReference>
<dbReference type="SUPFAM" id="SSF46689">
    <property type="entry name" value="Homeodomain-like"/>
    <property type="match status" value="1"/>
</dbReference>
<accession>A0A2W5N7V2</accession>
<organism evidence="2 3">
    <name type="scientific">Rhodovulum sulfidophilum</name>
    <name type="common">Rhodobacter sulfidophilus</name>
    <dbReference type="NCBI Taxonomy" id="35806"/>
    <lineage>
        <taxon>Bacteria</taxon>
        <taxon>Pseudomonadati</taxon>
        <taxon>Pseudomonadota</taxon>
        <taxon>Alphaproteobacteria</taxon>
        <taxon>Rhodobacterales</taxon>
        <taxon>Paracoccaceae</taxon>
        <taxon>Rhodovulum</taxon>
    </lineage>
</organism>
<dbReference type="InterPro" id="IPR001347">
    <property type="entry name" value="SIS_dom"/>
</dbReference>
<evidence type="ECO:0000313" key="2">
    <source>
        <dbReference type="EMBL" id="PZQ48399.1"/>
    </source>
</evidence>
<dbReference type="Gene3D" id="1.10.10.10">
    <property type="entry name" value="Winged helix-like DNA-binding domain superfamily/Winged helix DNA-binding domain"/>
    <property type="match status" value="1"/>
</dbReference>
<dbReference type="PROSITE" id="PS51071">
    <property type="entry name" value="HTH_RPIR"/>
    <property type="match status" value="1"/>
</dbReference>
<dbReference type="GO" id="GO:1901135">
    <property type="term" value="P:carbohydrate derivative metabolic process"/>
    <property type="evidence" value="ECO:0007669"/>
    <property type="project" value="InterPro"/>
</dbReference>
<dbReference type="InterPro" id="IPR009057">
    <property type="entry name" value="Homeodomain-like_sf"/>
</dbReference>
<dbReference type="Gene3D" id="3.40.50.10490">
    <property type="entry name" value="Glucose-6-phosphate isomerase like protein, domain 1"/>
    <property type="match status" value="1"/>
</dbReference>
<dbReference type="GO" id="GO:0003677">
    <property type="term" value="F:DNA binding"/>
    <property type="evidence" value="ECO:0007669"/>
    <property type="project" value="InterPro"/>
</dbReference>
<dbReference type="SUPFAM" id="SSF53697">
    <property type="entry name" value="SIS domain"/>
    <property type="match status" value="1"/>
</dbReference>
<dbReference type="InterPro" id="IPR046348">
    <property type="entry name" value="SIS_dom_sf"/>
</dbReference>
<dbReference type="Pfam" id="PF01380">
    <property type="entry name" value="SIS"/>
    <property type="match status" value="1"/>
</dbReference>
<dbReference type="PANTHER" id="PTHR30514">
    <property type="entry name" value="GLUCOKINASE"/>
    <property type="match status" value="1"/>
</dbReference>
<dbReference type="GO" id="GO:0003700">
    <property type="term" value="F:DNA-binding transcription factor activity"/>
    <property type="evidence" value="ECO:0007669"/>
    <property type="project" value="InterPro"/>
</dbReference>
<dbReference type="InterPro" id="IPR036388">
    <property type="entry name" value="WH-like_DNA-bd_sf"/>
</dbReference>
<dbReference type="InterPro" id="IPR047640">
    <property type="entry name" value="RpiR-like"/>
</dbReference>
<dbReference type="EMBL" id="QFPW01000012">
    <property type="protein sequence ID" value="PZQ48399.1"/>
    <property type="molecule type" value="Genomic_DNA"/>
</dbReference>
<dbReference type="GO" id="GO:0097367">
    <property type="term" value="F:carbohydrate derivative binding"/>
    <property type="evidence" value="ECO:0007669"/>
    <property type="project" value="InterPro"/>
</dbReference>
<gene>
    <name evidence="2" type="ORF">DI556_14750</name>
</gene>
<comment type="caution">
    <text evidence="2">The sequence shown here is derived from an EMBL/GenBank/DDBJ whole genome shotgun (WGS) entry which is preliminary data.</text>
</comment>
<evidence type="ECO:0000259" key="1">
    <source>
        <dbReference type="PROSITE" id="PS51071"/>
    </source>
</evidence>
<reference evidence="2 3" key="1">
    <citation type="submission" date="2017-08" db="EMBL/GenBank/DDBJ databases">
        <title>Infants hospitalized years apart are colonized by the same room-sourced microbial strains.</title>
        <authorList>
            <person name="Brooks B."/>
            <person name="Olm M.R."/>
            <person name="Firek B.A."/>
            <person name="Baker R."/>
            <person name="Thomas B.C."/>
            <person name="Morowitz M.J."/>
            <person name="Banfield J.F."/>
        </authorList>
    </citation>
    <scope>NUCLEOTIDE SEQUENCE [LARGE SCALE GENOMIC DNA]</scope>
    <source>
        <strain evidence="2">S2_005_002_R2_34</strain>
    </source>
</reference>
<dbReference type="AlphaFoldDB" id="A0A2W5N7V2"/>
<name>A0A2W5N7V2_RHOSU</name>
<evidence type="ECO:0000313" key="3">
    <source>
        <dbReference type="Proteomes" id="UP000249185"/>
    </source>
</evidence>
<dbReference type="InterPro" id="IPR000281">
    <property type="entry name" value="HTH_RpiR"/>
</dbReference>
<sequence>MASNDPSFLTRIRRALPELHPAERKLGDFLSDFPGELASYSASELADLAGVSKATVSRFVRRLGYATYEDARRHAREGQASGSRLFLAPAAAAGDPIAAHAEIGSANLRDTLARVDVPTLDAIAEAILSARRVWAIGFRASQPFASYLRWQLTQVLSQVAAIPGPGHTMGEHLASLAPDDLAIVFALRRRVAGTETLLSEITASGTPMLLISDEGMPPWPEATWHLRCQTRSNGPLFNHVAVMGLCHLIANRAIERAGAAGRERLRRIEQMNDALGEL</sequence>
<protein>
    <submittedName>
        <fullName evidence="2">MurR/RpiR family transcriptional regulator</fullName>
    </submittedName>
</protein>